<proteinExistence type="predicted"/>
<evidence type="ECO:0000259" key="5">
    <source>
        <dbReference type="Pfam" id="PF00078"/>
    </source>
</evidence>
<comment type="subcellular location">
    <subcellularLocation>
        <location evidence="1">Nucleus</location>
    </subcellularLocation>
</comment>
<feature type="domain" description="Reverse transcriptase" evidence="5">
    <location>
        <begin position="343"/>
        <end position="484"/>
    </location>
</feature>
<dbReference type="GO" id="GO:0000785">
    <property type="term" value="C:chromatin"/>
    <property type="evidence" value="ECO:0007669"/>
    <property type="project" value="TreeGrafter"/>
</dbReference>
<gene>
    <name evidence="6" type="ORF">FSB_LOCUS59899</name>
</gene>
<dbReference type="GO" id="GO:0007064">
    <property type="term" value="P:mitotic sister chromatid cohesion"/>
    <property type="evidence" value="ECO:0007669"/>
    <property type="project" value="InterPro"/>
</dbReference>
<evidence type="ECO:0000256" key="1">
    <source>
        <dbReference type="ARBA" id="ARBA00004123"/>
    </source>
</evidence>
<reference evidence="6" key="1">
    <citation type="submission" date="2018-02" db="EMBL/GenBank/DDBJ databases">
        <authorList>
            <person name="Cohen D.B."/>
            <person name="Kent A.D."/>
        </authorList>
    </citation>
    <scope>NUCLEOTIDE SEQUENCE</scope>
</reference>
<organism evidence="6">
    <name type="scientific">Fagus sylvatica</name>
    <name type="common">Beechnut</name>
    <dbReference type="NCBI Taxonomy" id="28930"/>
    <lineage>
        <taxon>Eukaryota</taxon>
        <taxon>Viridiplantae</taxon>
        <taxon>Streptophyta</taxon>
        <taxon>Embryophyta</taxon>
        <taxon>Tracheophyta</taxon>
        <taxon>Spermatophyta</taxon>
        <taxon>Magnoliopsida</taxon>
        <taxon>eudicotyledons</taxon>
        <taxon>Gunneridae</taxon>
        <taxon>Pentapetalae</taxon>
        <taxon>rosids</taxon>
        <taxon>fabids</taxon>
        <taxon>Fagales</taxon>
        <taxon>Fagaceae</taxon>
        <taxon>Fagus</taxon>
    </lineage>
</organism>
<sequence>MKLTAPHPMEYYPPANTPTLCPLEESQNLPKPPIRLHRPPRHPPISIETHLEKQPKKAGNNLLNLPSSIDVLTLLDRVENLLAIVEQVPSNSMHDALLPSMNALITNELLRHAEMDVKVVSILDTVAKVKSCLVMLDLEHDALIVKKFQNFLKIISPLLASIRKEEQNVSHIARKLGEKVITNCAVKLTPYLKEAMGVVSATICSTKVGQAVDATFKLVEELDFLPIVEKTQIYLMKTSLEASVTFQNLLLQHYKLKVEFSPTRGIDGLEFSSIDGNVKTWLERPFDMEEIIRVLKEGPDGFTMAFFHHCWRVVEADVLAVFVDFHQRGELEKSLNASFIALIPKKSKASNIRDFRPISLVGSIYKMVAKILVVRLKSVLDNLVSESQNALVGGRQMLDSVPIANECLDSRIKSGLPGVLYGVWREVEALDSSLYIHCLVLVLVNGSPASFFQSSHGLRQGDPLSLLLFLLVMEVLSRLLQKTVDGGFIRGFKETTRLVMNCFEAITGLKVNLGKSEVISVGHVANVEALAAILCCKRLEKVQRQFLWGATDEEFKFSLVAWDKACTPISMGGLGYVGCSTLIRHFWESSCDAMDRITSPFGDGWCGGIPLKEKFPELYSCTVDKEVLVSSMLETNLNGDGSSWNVHFL</sequence>
<name>A0A2N9J3E5_FAGSY</name>
<accession>A0A2N9J3E5</accession>
<keyword evidence="4" id="KW-0539">Nucleus</keyword>
<dbReference type="InterPro" id="IPR039776">
    <property type="entry name" value="Pds5"/>
</dbReference>
<evidence type="ECO:0000313" key="6">
    <source>
        <dbReference type="EMBL" id="SPD32017.1"/>
    </source>
</evidence>
<dbReference type="EMBL" id="OIVN01006384">
    <property type="protein sequence ID" value="SPD32017.1"/>
    <property type="molecule type" value="Genomic_DNA"/>
</dbReference>
<dbReference type="PANTHER" id="PTHR12663:SF69">
    <property type="entry name" value="SISTER CHROMATID COHESION PROTEIN PDS5 HOMOLOG E"/>
    <property type="match status" value="1"/>
</dbReference>
<dbReference type="AlphaFoldDB" id="A0A2N9J3E5"/>
<evidence type="ECO:0000256" key="4">
    <source>
        <dbReference type="ARBA" id="ARBA00023242"/>
    </source>
</evidence>
<protein>
    <recommendedName>
        <fullName evidence="5">Reverse transcriptase domain-containing protein</fullName>
    </recommendedName>
</protein>
<dbReference type="InterPro" id="IPR000477">
    <property type="entry name" value="RT_dom"/>
</dbReference>
<keyword evidence="3" id="KW-0234">DNA repair</keyword>
<evidence type="ECO:0000256" key="2">
    <source>
        <dbReference type="ARBA" id="ARBA00022763"/>
    </source>
</evidence>
<dbReference type="GO" id="GO:0006281">
    <property type="term" value="P:DNA repair"/>
    <property type="evidence" value="ECO:0007669"/>
    <property type="project" value="UniProtKB-KW"/>
</dbReference>
<keyword evidence="2" id="KW-0227">DNA damage</keyword>
<evidence type="ECO:0000256" key="3">
    <source>
        <dbReference type="ARBA" id="ARBA00023204"/>
    </source>
</evidence>
<dbReference type="GO" id="GO:0005634">
    <property type="term" value="C:nucleus"/>
    <property type="evidence" value="ECO:0007669"/>
    <property type="project" value="UniProtKB-SubCell"/>
</dbReference>
<dbReference type="PANTHER" id="PTHR12663">
    <property type="entry name" value="ANDROGEN INDUCED INHIBITOR OF PROLIFERATION AS3 / PDS5-RELATED"/>
    <property type="match status" value="1"/>
</dbReference>
<dbReference type="Pfam" id="PF00078">
    <property type="entry name" value="RVT_1"/>
    <property type="match status" value="1"/>
</dbReference>